<evidence type="ECO:0000259" key="3">
    <source>
        <dbReference type="Pfam" id="PF13559"/>
    </source>
</evidence>
<feature type="coiled-coil region" evidence="1">
    <location>
        <begin position="380"/>
        <end position="407"/>
    </location>
</feature>
<keyword evidence="2" id="KW-0812">Transmembrane</keyword>
<comment type="caution">
    <text evidence="4">The sequence shown here is derived from an EMBL/GenBank/DDBJ whole genome shotgun (WGS) entry which is preliminary data.</text>
</comment>
<keyword evidence="5" id="KW-1185">Reference proteome</keyword>
<evidence type="ECO:0000313" key="5">
    <source>
        <dbReference type="Proteomes" id="UP000282028"/>
    </source>
</evidence>
<keyword evidence="2" id="KW-1133">Transmembrane helix</keyword>
<evidence type="ECO:0000313" key="4">
    <source>
        <dbReference type="EMBL" id="RNB70310.1"/>
    </source>
</evidence>
<evidence type="ECO:0000256" key="2">
    <source>
        <dbReference type="SAM" id="Phobius"/>
    </source>
</evidence>
<gene>
    <name evidence="4" type="ORF">EDM52_17245</name>
</gene>
<dbReference type="Proteomes" id="UP000282028">
    <property type="component" value="Unassembled WGS sequence"/>
</dbReference>
<dbReference type="AlphaFoldDB" id="A0A3M8C3M7"/>
<feature type="transmembrane region" description="Helical" evidence="2">
    <location>
        <begin position="67"/>
        <end position="97"/>
    </location>
</feature>
<feature type="domain" description="Protein-glutamine gamma-glutamyltransferase-like C-terminal" evidence="3">
    <location>
        <begin position="362"/>
        <end position="433"/>
    </location>
</feature>
<feature type="transmembrane region" description="Helical" evidence="2">
    <location>
        <begin position="148"/>
        <end position="167"/>
    </location>
</feature>
<reference evidence="4 5" key="1">
    <citation type="submission" date="2018-10" db="EMBL/GenBank/DDBJ databases">
        <title>Phylogenomics of Brevibacillus.</title>
        <authorList>
            <person name="Dunlap C."/>
        </authorList>
    </citation>
    <scope>NUCLEOTIDE SEQUENCE [LARGE SCALE GENOMIC DNA]</scope>
    <source>
        <strain evidence="4 5">JCM 12215</strain>
    </source>
</reference>
<evidence type="ECO:0000256" key="1">
    <source>
        <dbReference type="SAM" id="Coils"/>
    </source>
</evidence>
<keyword evidence="1" id="KW-0175">Coiled coil</keyword>
<sequence>MSFFALGRLGIHFWMEALMTAGLLMLFGFLSISVTHMLVFGLAASALFLMGSWLHQSGSRILLLHLLMYPLFAGIGMLGYLFFDSWLIALLLTGLLYWRVQSISQSSFQYDNLQNRFFLTVWICLTHLIIAVLFLRSGDGATIDPVPFYGMFILILASYLVLNWLVYMTDLRNTQARPSVGMTLSLGTQLLATRSLVVAGYVLCASLLLWLIGSLWAWLKEPVYELLYLIFSPVLQALSDWSESLASLFAKNERITDMINDQGGAAEQAYENMDGTGEPLFTSLEPYLIGGTILLVAVLLALYIWRQRNLTKAEADHQESQPIASSVLTDLAPPEEPGQPVLDLERFFHRRPGPSEEPVRYAYFEFLQHMSRQGIQIYRYETSQEFLQRLRRKLDNAEHLALAERITRYYEQYRYQEHSLSPEDLVAMQHAVRQLIASSA</sequence>
<protein>
    <submittedName>
        <fullName evidence="4">DUF4129 domain-containing protein</fullName>
    </submittedName>
</protein>
<dbReference type="EMBL" id="RHHR01000034">
    <property type="protein sequence ID" value="RNB70310.1"/>
    <property type="molecule type" value="Genomic_DNA"/>
</dbReference>
<accession>A0A3M8C3M7</accession>
<proteinExistence type="predicted"/>
<dbReference type="RefSeq" id="WP_122910192.1">
    <property type="nucleotide sequence ID" value="NZ_CBCSBE010000010.1"/>
</dbReference>
<feature type="transmembrane region" description="Helical" evidence="2">
    <location>
        <begin position="37"/>
        <end position="55"/>
    </location>
</feature>
<feature type="transmembrane region" description="Helical" evidence="2">
    <location>
        <begin position="287"/>
        <end position="305"/>
    </location>
</feature>
<feature type="transmembrane region" description="Helical" evidence="2">
    <location>
        <begin position="12"/>
        <end position="30"/>
    </location>
</feature>
<feature type="transmembrane region" description="Helical" evidence="2">
    <location>
        <begin position="117"/>
        <end position="136"/>
    </location>
</feature>
<keyword evidence="2" id="KW-0472">Membrane</keyword>
<name>A0A3M8C3M7_9BACL</name>
<dbReference type="Pfam" id="PF13559">
    <property type="entry name" value="DUF4129"/>
    <property type="match status" value="1"/>
</dbReference>
<feature type="transmembrane region" description="Helical" evidence="2">
    <location>
        <begin position="196"/>
        <end position="219"/>
    </location>
</feature>
<dbReference type="OrthoDB" id="2476417at2"/>
<dbReference type="InterPro" id="IPR025403">
    <property type="entry name" value="TgpA-like_C"/>
</dbReference>
<organism evidence="4 5">
    <name type="scientific">Brevibacillus invocatus</name>
    <dbReference type="NCBI Taxonomy" id="173959"/>
    <lineage>
        <taxon>Bacteria</taxon>
        <taxon>Bacillati</taxon>
        <taxon>Bacillota</taxon>
        <taxon>Bacilli</taxon>
        <taxon>Bacillales</taxon>
        <taxon>Paenibacillaceae</taxon>
        <taxon>Brevibacillus</taxon>
    </lineage>
</organism>